<dbReference type="InterPro" id="IPR029058">
    <property type="entry name" value="AB_hydrolase_fold"/>
</dbReference>
<dbReference type="Proteomes" id="UP000886844">
    <property type="component" value="Unassembled WGS sequence"/>
</dbReference>
<dbReference type="Pfam" id="PF00326">
    <property type="entry name" value="Peptidase_S9"/>
    <property type="match status" value="1"/>
</dbReference>
<dbReference type="PANTHER" id="PTHR11731">
    <property type="entry name" value="PROTEASE FAMILY S9B,C DIPEPTIDYL-PEPTIDASE IV-RELATED"/>
    <property type="match status" value="1"/>
</dbReference>
<comment type="caution">
    <text evidence="5">The sequence shown here is derived from an EMBL/GenBank/DDBJ whole genome shotgun (WGS) entry which is preliminary data.</text>
</comment>
<dbReference type="Gene3D" id="3.40.50.1820">
    <property type="entry name" value="alpha/beta hydrolase"/>
    <property type="match status" value="1"/>
</dbReference>
<dbReference type="InterPro" id="IPR050278">
    <property type="entry name" value="Serine_Prot_S9B/DPPIV"/>
</dbReference>
<organism evidence="5 6">
    <name type="scientific">Candidatus Alistipes intestinigallinarum</name>
    <dbReference type="NCBI Taxonomy" id="2838440"/>
    <lineage>
        <taxon>Bacteria</taxon>
        <taxon>Pseudomonadati</taxon>
        <taxon>Bacteroidota</taxon>
        <taxon>Bacteroidia</taxon>
        <taxon>Bacteroidales</taxon>
        <taxon>Rikenellaceae</taxon>
        <taxon>Alistipes</taxon>
    </lineage>
</organism>
<feature type="chain" id="PRO_5039170100" evidence="2">
    <location>
        <begin position="31"/>
        <end position="720"/>
    </location>
</feature>
<keyword evidence="1" id="KW-0325">Glycoprotein</keyword>
<dbReference type="FunFam" id="3.40.50.1820:FF:000003">
    <property type="entry name" value="Dipeptidyl peptidase 4"/>
    <property type="match status" value="1"/>
</dbReference>
<feature type="domain" description="Peptidase S9 prolyl oligopeptidase catalytic" evidence="3">
    <location>
        <begin position="518"/>
        <end position="719"/>
    </location>
</feature>
<feature type="signal peptide" evidence="2">
    <location>
        <begin position="1"/>
        <end position="30"/>
    </location>
</feature>
<proteinExistence type="predicted"/>
<gene>
    <name evidence="5" type="ORF">H9828_10305</name>
</gene>
<evidence type="ECO:0000256" key="2">
    <source>
        <dbReference type="SAM" id="SignalP"/>
    </source>
</evidence>
<evidence type="ECO:0000259" key="4">
    <source>
        <dbReference type="Pfam" id="PF00930"/>
    </source>
</evidence>
<dbReference type="AlphaFoldDB" id="A0A9D1Z287"/>
<reference evidence="5" key="2">
    <citation type="submission" date="2021-04" db="EMBL/GenBank/DDBJ databases">
        <authorList>
            <person name="Gilroy R."/>
        </authorList>
    </citation>
    <scope>NUCLEOTIDE SEQUENCE</scope>
    <source>
        <strain evidence="5">5134</strain>
    </source>
</reference>
<dbReference type="Gene3D" id="2.140.10.30">
    <property type="entry name" value="Dipeptidylpeptidase IV, N-terminal domain"/>
    <property type="match status" value="1"/>
</dbReference>
<evidence type="ECO:0000313" key="5">
    <source>
        <dbReference type="EMBL" id="HIY69790.1"/>
    </source>
</evidence>
<dbReference type="GO" id="GO:0008239">
    <property type="term" value="F:dipeptidyl-peptidase activity"/>
    <property type="evidence" value="ECO:0007669"/>
    <property type="project" value="TreeGrafter"/>
</dbReference>
<evidence type="ECO:0000259" key="3">
    <source>
        <dbReference type="Pfam" id="PF00326"/>
    </source>
</evidence>
<dbReference type="GO" id="GO:0008236">
    <property type="term" value="F:serine-type peptidase activity"/>
    <property type="evidence" value="ECO:0007669"/>
    <property type="project" value="InterPro"/>
</dbReference>
<dbReference type="InterPro" id="IPR001375">
    <property type="entry name" value="Peptidase_S9_cat"/>
</dbReference>
<evidence type="ECO:0000313" key="6">
    <source>
        <dbReference type="Proteomes" id="UP000886844"/>
    </source>
</evidence>
<protein>
    <submittedName>
        <fullName evidence="5">S9 family peptidase</fullName>
    </submittedName>
</protein>
<keyword evidence="2" id="KW-0732">Signal</keyword>
<dbReference type="PANTHER" id="PTHR11731:SF193">
    <property type="entry name" value="DIPEPTIDYL PEPTIDASE 9"/>
    <property type="match status" value="1"/>
</dbReference>
<dbReference type="EMBL" id="DXDA01000080">
    <property type="protein sequence ID" value="HIY69790.1"/>
    <property type="molecule type" value="Genomic_DNA"/>
</dbReference>
<dbReference type="SUPFAM" id="SSF82171">
    <property type="entry name" value="DPP6 N-terminal domain-like"/>
    <property type="match status" value="1"/>
</dbReference>
<sequence length="720" mass="82329">MKRLTTRSARRAAQGLFAAALLFTAGPAAAEGEYAEIARLKGMNQTVRGIRSMNDGEHYTVLAGNDIRRYAYASEGPGESLLPTPTPNLAISDYTLSPDERSILIASGRQPIYRHSYTTSYSLIRDGRVCAVLRDAEAPRDASFSPDGRRIAYSDRNDLYVYDIETQHTRRITDDGRWNEVINGTTDWVYEEEFGITRAYAFSPDGQKLAYLRFDESQVPLMEMMRFDGKLYNRAYSFKYPKAGEANSVVQLWVADLATGEKKRLDTGPETDQYIPRIGWTPDGRPWYYRLNRRQNTFEMVVCEPHGAQRTVYEERAQQYVERVDDKTVTFVDRDRFLVRQESHTGYMHLYLYSLRRGLLEQVTKGAWEVTDVVGTDGKRVWYLSTETSPLRRNLYSVRLDGQDKQRLTQGEGYYTVSPSQGMKYFITTFSNATTPNVTEICDAVGQRIRTLADSRALRDELAAQQRPVKEFFRFTTERGDTLNAYRILPRGFDPAKRYPVLLTQYSGPGSQQVADRWSMDWEDALAEKGYIVVCADGRGTGFRGEKFKKLTYGRLGALEVEDQISTARYMAAQPWVDSDRIGIYGWSYGGFMSLSCAMKGLGLFRMAIAVAPVTSWRYYDTIYTEIYNNLPQFNAAGYDENSPIHMARMLDDQRTRLLIIHGTADDNVHFQNTVEMTRALNRAGKQYDMMVYPDQNHSMLPDATGHVRQKMIDYTLKNL</sequence>
<name>A0A9D1Z287_9BACT</name>
<evidence type="ECO:0000256" key="1">
    <source>
        <dbReference type="ARBA" id="ARBA00023180"/>
    </source>
</evidence>
<dbReference type="Pfam" id="PF00930">
    <property type="entry name" value="DPPIV_N"/>
    <property type="match status" value="1"/>
</dbReference>
<dbReference type="SUPFAM" id="SSF53474">
    <property type="entry name" value="alpha/beta-Hydrolases"/>
    <property type="match status" value="1"/>
</dbReference>
<accession>A0A9D1Z287</accession>
<dbReference type="GO" id="GO:0006508">
    <property type="term" value="P:proteolysis"/>
    <property type="evidence" value="ECO:0007669"/>
    <property type="project" value="InterPro"/>
</dbReference>
<dbReference type="InterPro" id="IPR002469">
    <property type="entry name" value="Peptidase_S9B_N"/>
</dbReference>
<reference evidence="5" key="1">
    <citation type="journal article" date="2021" name="PeerJ">
        <title>Extensive microbial diversity within the chicken gut microbiome revealed by metagenomics and culture.</title>
        <authorList>
            <person name="Gilroy R."/>
            <person name="Ravi A."/>
            <person name="Getino M."/>
            <person name="Pursley I."/>
            <person name="Horton D.L."/>
            <person name="Alikhan N.F."/>
            <person name="Baker D."/>
            <person name="Gharbi K."/>
            <person name="Hall N."/>
            <person name="Watson M."/>
            <person name="Adriaenssens E.M."/>
            <person name="Foster-Nyarko E."/>
            <person name="Jarju S."/>
            <person name="Secka A."/>
            <person name="Antonio M."/>
            <person name="Oren A."/>
            <person name="Chaudhuri R.R."/>
            <person name="La Ragione R."/>
            <person name="Hildebrand F."/>
            <person name="Pallen M.J."/>
        </authorList>
    </citation>
    <scope>NUCLEOTIDE SEQUENCE</scope>
    <source>
        <strain evidence="5">5134</strain>
    </source>
</reference>
<feature type="domain" description="Dipeptidylpeptidase IV N-terminal" evidence="4">
    <location>
        <begin position="97"/>
        <end position="436"/>
    </location>
</feature>